<keyword evidence="4" id="KW-1185">Reference proteome</keyword>
<sequence>MTNNLENSIGTFGKKWNQAEKLKWFEQQTIKRSYQNEVISKIIQLSANFDIVEYGALPVDEKRYPLFALKSKHWRSDKKTVLVTGGVHGYETSGVQGALRFLENEALTKANNHNPTYGELFNLIVVPCVSPWGYETINRWNPKAIDPNRSFYANSSAEESANLMTFISSINTEIIVHIDLHETTDTDNTVFRPALSARDAIEQKNWNIPDGFYLVGDTLNPQEHFQRAIIKAVEKVTHIAPADESGKLIGVPLAQFGVINYAAKALGLCSGLTDAKFVTTTEVYPDSPKSDAENCILAQVAAIKGALDFIISNANHIAQ</sequence>
<protein>
    <submittedName>
        <fullName evidence="3">M14 family metallocarboxypeptidase</fullName>
    </submittedName>
</protein>
<dbReference type="Pfam" id="PF00246">
    <property type="entry name" value="Peptidase_M14"/>
    <property type="match status" value="1"/>
</dbReference>
<evidence type="ECO:0000313" key="3">
    <source>
        <dbReference type="EMBL" id="MCI2285648.1"/>
    </source>
</evidence>
<dbReference type="EMBL" id="JAKKSL010000005">
    <property type="protein sequence ID" value="MCI2285648.1"/>
    <property type="molecule type" value="Genomic_DNA"/>
</dbReference>
<feature type="domain" description="Peptidase M14" evidence="2">
    <location>
        <begin position="30"/>
        <end position="295"/>
    </location>
</feature>
<evidence type="ECO:0000259" key="2">
    <source>
        <dbReference type="PROSITE" id="PS52035"/>
    </source>
</evidence>
<dbReference type="CDD" id="cd06231">
    <property type="entry name" value="M14_REP34-like"/>
    <property type="match status" value="1"/>
</dbReference>
<dbReference type="InterPro" id="IPR000834">
    <property type="entry name" value="Peptidase_M14"/>
</dbReference>
<organism evidence="3 4">
    <name type="scientific">Colwellia maritima</name>
    <dbReference type="NCBI Taxonomy" id="2912588"/>
    <lineage>
        <taxon>Bacteria</taxon>
        <taxon>Pseudomonadati</taxon>
        <taxon>Pseudomonadota</taxon>
        <taxon>Gammaproteobacteria</taxon>
        <taxon>Alteromonadales</taxon>
        <taxon>Colwelliaceae</taxon>
        <taxon>Colwellia</taxon>
    </lineage>
</organism>
<accession>A0ABS9X5Y3</accession>
<reference evidence="3" key="1">
    <citation type="submission" date="2022-01" db="EMBL/GenBank/DDBJ databases">
        <title>Colwellia maritima, isolated from seawater.</title>
        <authorList>
            <person name="Kristyanto S."/>
            <person name="Jung J."/>
            <person name="Jeon C.O."/>
        </authorList>
    </citation>
    <scope>NUCLEOTIDE SEQUENCE</scope>
    <source>
        <strain evidence="3">MSW7</strain>
    </source>
</reference>
<dbReference type="RefSeq" id="WP_242288518.1">
    <property type="nucleotide sequence ID" value="NZ_JAKKSL010000005.1"/>
</dbReference>
<gene>
    <name evidence="3" type="ORF">L3081_22540</name>
</gene>
<name>A0ABS9X5Y3_9GAMM</name>
<comment type="caution">
    <text evidence="3">The sequence shown here is derived from an EMBL/GenBank/DDBJ whole genome shotgun (WGS) entry which is preliminary data.</text>
</comment>
<dbReference type="PROSITE" id="PS52035">
    <property type="entry name" value="PEPTIDASE_M14"/>
    <property type="match status" value="1"/>
</dbReference>
<evidence type="ECO:0000313" key="4">
    <source>
        <dbReference type="Proteomes" id="UP001139646"/>
    </source>
</evidence>
<dbReference type="Proteomes" id="UP001139646">
    <property type="component" value="Unassembled WGS sequence"/>
</dbReference>
<proteinExistence type="inferred from homology"/>
<evidence type="ECO:0000256" key="1">
    <source>
        <dbReference type="PROSITE-ProRule" id="PRU01379"/>
    </source>
</evidence>
<comment type="caution">
    <text evidence="1">Lacks conserved residue(s) required for the propagation of feature annotation.</text>
</comment>
<comment type="similarity">
    <text evidence="1">Belongs to the peptidase M14 family.</text>
</comment>